<accession>A0A4C1XUY5</accession>
<proteinExistence type="predicted"/>
<evidence type="ECO:0000256" key="1">
    <source>
        <dbReference type="SAM" id="MobiDB-lite"/>
    </source>
</evidence>
<name>A0A4C1XUY5_EUMVA</name>
<protein>
    <submittedName>
        <fullName evidence="2">Uncharacterized protein</fullName>
    </submittedName>
</protein>
<gene>
    <name evidence="2" type="ORF">EVAR_18034_1</name>
</gene>
<organism evidence="2 3">
    <name type="scientific">Eumeta variegata</name>
    <name type="common">Bagworm moth</name>
    <name type="synonym">Eumeta japonica</name>
    <dbReference type="NCBI Taxonomy" id="151549"/>
    <lineage>
        <taxon>Eukaryota</taxon>
        <taxon>Metazoa</taxon>
        <taxon>Ecdysozoa</taxon>
        <taxon>Arthropoda</taxon>
        <taxon>Hexapoda</taxon>
        <taxon>Insecta</taxon>
        <taxon>Pterygota</taxon>
        <taxon>Neoptera</taxon>
        <taxon>Endopterygota</taxon>
        <taxon>Lepidoptera</taxon>
        <taxon>Glossata</taxon>
        <taxon>Ditrysia</taxon>
        <taxon>Tineoidea</taxon>
        <taxon>Psychidae</taxon>
        <taxon>Oiketicinae</taxon>
        <taxon>Eumeta</taxon>
    </lineage>
</organism>
<evidence type="ECO:0000313" key="2">
    <source>
        <dbReference type="EMBL" id="GBP66863.1"/>
    </source>
</evidence>
<dbReference type="AlphaFoldDB" id="A0A4C1XUY5"/>
<sequence length="182" mass="19809">MYHSVVRCRPTLLPCTTHPRPVKDATGSPDFPRRTSLPVMSSQLSWPMSSSGLASEAPPGGTHSGGDGWRSRPPCHWHNFQQRFDSPVPIFVTVSLTADSFGCAARAGRASLPVLGWSSVWWPRLHFAQPFARQYARGRHAASLCSDAHFGHFAVTSVCVFTLKASRRRGALGYPPGALALN</sequence>
<feature type="region of interest" description="Disordered" evidence="1">
    <location>
        <begin position="43"/>
        <end position="68"/>
    </location>
</feature>
<reference evidence="2 3" key="1">
    <citation type="journal article" date="2019" name="Commun. Biol.">
        <title>The bagworm genome reveals a unique fibroin gene that provides high tensile strength.</title>
        <authorList>
            <person name="Kono N."/>
            <person name="Nakamura H."/>
            <person name="Ohtoshi R."/>
            <person name="Tomita M."/>
            <person name="Numata K."/>
            <person name="Arakawa K."/>
        </authorList>
    </citation>
    <scope>NUCLEOTIDE SEQUENCE [LARGE SCALE GENOMIC DNA]</scope>
</reference>
<dbReference type="EMBL" id="BGZK01000970">
    <property type="protein sequence ID" value="GBP66863.1"/>
    <property type="molecule type" value="Genomic_DNA"/>
</dbReference>
<comment type="caution">
    <text evidence="2">The sequence shown here is derived from an EMBL/GenBank/DDBJ whole genome shotgun (WGS) entry which is preliminary data.</text>
</comment>
<keyword evidence="3" id="KW-1185">Reference proteome</keyword>
<dbReference type="Proteomes" id="UP000299102">
    <property type="component" value="Unassembled WGS sequence"/>
</dbReference>
<feature type="region of interest" description="Disordered" evidence="1">
    <location>
        <begin position="16"/>
        <end position="35"/>
    </location>
</feature>
<evidence type="ECO:0000313" key="3">
    <source>
        <dbReference type="Proteomes" id="UP000299102"/>
    </source>
</evidence>